<evidence type="ECO:0000313" key="1">
    <source>
        <dbReference type="EMBL" id="CNI70696.1"/>
    </source>
</evidence>
<evidence type="ECO:0000313" key="2">
    <source>
        <dbReference type="Proteomes" id="UP000040841"/>
    </source>
</evidence>
<reference evidence="1 2" key="1">
    <citation type="submission" date="2015-03" db="EMBL/GenBank/DDBJ databases">
        <authorList>
            <consortium name="Pathogen Informatics"/>
            <person name="Murphy D."/>
        </authorList>
    </citation>
    <scope>NUCLEOTIDE SEQUENCE [LARGE SCALE GENOMIC DNA]</scope>
    <source>
        <strain evidence="1 2">FE82747</strain>
    </source>
</reference>
<sequence>MLELGTSWRQGQILKHNDAVALKLLTLEDSGRKVVVITHDCDLQSGSEKNIEVIVGPLKKGSSQRTRAKHPRILDLCFLKQAAANFDAIELRHENKVILSKNDFVCEECDTEYSISVEEKQGLKQWLAAKYGRPAFPDVFEERLRAFDTKKFKFEKEVAQIIGTRSDNLIGIFFDLGEDRFNDLEEGCPYELSINVVYDAVEGGIKARESAEQTCAEIQALFTQYYGDPNQGQSELIAMEKCLPIADTHFSLYALRRMDQWRVEYISLEDESSGDFIGAGV</sequence>
<protein>
    <submittedName>
        <fullName evidence="1">Uncharacterized protein</fullName>
    </submittedName>
</protein>
<name>A0AA36LSP3_YERMO</name>
<organism evidence="1 2">
    <name type="scientific">Yersinia mollaretii</name>
    <dbReference type="NCBI Taxonomy" id="33060"/>
    <lineage>
        <taxon>Bacteria</taxon>
        <taxon>Pseudomonadati</taxon>
        <taxon>Pseudomonadota</taxon>
        <taxon>Gammaproteobacteria</taxon>
        <taxon>Enterobacterales</taxon>
        <taxon>Yersiniaceae</taxon>
        <taxon>Yersinia</taxon>
    </lineage>
</organism>
<proteinExistence type="predicted"/>
<dbReference type="Proteomes" id="UP000040841">
    <property type="component" value="Unassembled WGS sequence"/>
</dbReference>
<dbReference type="EMBL" id="CQBM01000018">
    <property type="protein sequence ID" value="CNI70696.1"/>
    <property type="molecule type" value="Genomic_DNA"/>
</dbReference>
<comment type="caution">
    <text evidence="1">The sequence shown here is derived from an EMBL/GenBank/DDBJ whole genome shotgun (WGS) entry which is preliminary data.</text>
</comment>
<gene>
    <name evidence="1" type="ORF">ERS008502_04034</name>
</gene>
<dbReference type="RefSeq" id="WP_049679330.1">
    <property type="nucleotide sequence ID" value="NZ_CABMMJ010000018.1"/>
</dbReference>
<dbReference type="AlphaFoldDB" id="A0AA36LSP3"/>
<accession>A0AA36LSP3</accession>